<dbReference type="EMBL" id="LJIJ01000298">
    <property type="protein sequence ID" value="ODM99108.1"/>
    <property type="molecule type" value="Genomic_DNA"/>
</dbReference>
<dbReference type="Pfam" id="PF00664">
    <property type="entry name" value="ABC_membrane"/>
    <property type="match status" value="1"/>
</dbReference>
<keyword evidence="3" id="KW-0813">Transport</keyword>
<gene>
    <name evidence="11" type="ORF">Ocin01_07547</name>
</gene>
<keyword evidence="7 9" id="KW-1133">Transmembrane helix</keyword>
<comment type="subcellular location">
    <subcellularLocation>
        <location evidence="1">Membrane</location>
        <topology evidence="1">Multi-pass membrane protein</topology>
    </subcellularLocation>
</comment>
<organism evidence="11 12">
    <name type="scientific">Orchesella cincta</name>
    <name type="common">Springtail</name>
    <name type="synonym">Podura cincta</name>
    <dbReference type="NCBI Taxonomy" id="48709"/>
    <lineage>
        <taxon>Eukaryota</taxon>
        <taxon>Metazoa</taxon>
        <taxon>Ecdysozoa</taxon>
        <taxon>Arthropoda</taxon>
        <taxon>Hexapoda</taxon>
        <taxon>Collembola</taxon>
        <taxon>Entomobryomorpha</taxon>
        <taxon>Entomobryoidea</taxon>
        <taxon>Orchesellidae</taxon>
        <taxon>Orchesellinae</taxon>
        <taxon>Orchesella</taxon>
    </lineage>
</organism>
<proteinExistence type="inferred from homology"/>
<dbReference type="PROSITE" id="PS50929">
    <property type="entry name" value="ABC_TM1F"/>
    <property type="match status" value="1"/>
</dbReference>
<name>A0A1D2N1J0_ORCCI</name>
<reference evidence="11 12" key="1">
    <citation type="journal article" date="2016" name="Genome Biol. Evol.">
        <title>Gene Family Evolution Reflects Adaptation to Soil Environmental Stressors in the Genome of the Collembolan Orchesella cincta.</title>
        <authorList>
            <person name="Faddeeva-Vakhrusheva A."/>
            <person name="Derks M.F."/>
            <person name="Anvar S.Y."/>
            <person name="Agamennone V."/>
            <person name="Suring W."/>
            <person name="Smit S."/>
            <person name="van Straalen N.M."/>
            <person name="Roelofs D."/>
        </authorList>
    </citation>
    <scope>NUCLEOTIDE SEQUENCE [LARGE SCALE GENOMIC DNA]</scope>
    <source>
        <tissue evidence="11">Mixed pool</tissue>
    </source>
</reference>
<protein>
    <submittedName>
        <fullName evidence="11">Multidrug resistance-associated protein 4</fullName>
    </submittedName>
</protein>
<accession>A0A1D2N1J0</accession>
<evidence type="ECO:0000313" key="11">
    <source>
        <dbReference type="EMBL" id="ODM99108.1"/>
    </source>
</evidence>
<evidence type="ECO:0000256" key="2">
    <source>
        <dbReference type="ARBA" id="ARBA00009726"/>
    </source>
</evidence>
<keyword evidence="6" id="KW-0067">ATP-binding</keyword>
<dbReference type="Proteomes" id="UP000094527">
    <property type="component" value="Unassembled WGS sequence"/>
</dbReference>
<dbReference type="GO" id="GO:0016020">
    <property type="term" value="C:membrane"/>
    <property type="evidence" value="ECO:0007669"/>
    <property type="project" value="UniProtKB-SubCell"/>
</dbReference>
<feature type="domain" description="ABC transmembrane type-1" evidence="10">
    <location>
        <begin position="105"/>
        <end position="227"/>
    </location>
</feature>
<dbReference type="PANTHER" id="PTHR24223:SF456">
    <property type="entry name" value="MULTIDRUG RESISTANCE-ASSOCIATED PROTEIN LETHAL(2)03659"/>
    <property type="match status" value="1"/>
</dbReference>
<evidence type="ECO:0000256" key="6">
    <source>
        <dbReference type="ARBA" id="ARBA00022840"/>
    </source>
</evidence>
<comment type="similarity">
    <text evidence="2">Belongs to the ABC transporter superfamily. ABCC family. Conjugate transporter (TC 3.A.1.208) subfamily.</text>
</comment>
<keyword evidence="4 9" id="KW-0812">Transmembrane</keyword>
<dbReference type="AlphaFoldDB" id="A0A1D2N1J0"/>
<evidence type="ECO:0000259" key="10">
    <source>
        <dbReference type="PROSITE" id="PS50929"/>
    </source>
</evidence>
<dbReference type="OrthoDB" id="6500128at2759"/>
<dbReference type="InterPro" id="IPR050173">
    <property type="entry name" value="ABC_transporter_C-like"/>
</dbReference>
<keyword evidence="8 9" id="KW-0472">Membrane</keyword>
<evidence type="ECO:0000256" key="3">
    <source>
        <dbReference type="ARBA" id="ARBA00022448"/>
    </source>
</evidence>
<evidence type="ECO:0000313" key="12">
    <source>
        <dbReference type="Proteomes" id="UP000094527"/>
    </source>
</evidence>
<dbReference type="InterPro" id="IPR011527">
    <property type="entry name" value="ABC1_TM_dom"/>
</dbReference>
<dbReference type="GO" id="GO:0005524">
    <property type="term" value="F:ATP binding"/>
    <property type="evidence" value="ECO:0007669"/>
    <property type="project" value="UniProtKB-KW"/>
</dbReference>
<dbReference type="InterPro" id="IPR036640">
    <property type="entry name" value="ABC1_TM_sf"/>
</dbReference>
<dbReference type="PANTHER" id="PTHR24223">
    <property type="entry name" value="ATP-BINDING CASSETTE SUB-FAMILY C"/>
    <property type="match status" value="1"/>
</dbReference>
<dbReference type="STRING" id="48709.A0A1D2N1J0"/>
<evidence type="ECO:0000256" key="4">
    <source>
        <dbReference type="ARBA" id="ARBA00022692"/>
    </source>
</evidence>
<dbReference type="SUPFAM" id="SSF90123">
    <property type="entry name" value="ABC transporter transmembrane region"/>
    <property type="match status" value="2"/>
</dbReference>
<evidence type="ECO:0000256" key="7">
    <source>
        <dbReference type="ARBA" id="ARBA00022989"/>
    </source>
</evidence>
<evidence type="ECO:0000256" key="8">
    <source>
        <dbReference type="ARBA" id="ARBA00023136"/>
    </source>
</evidence>
<keyword evidence="12" id="KW-1185">Reference proteome</keyword>
<dbReference type="Gene3D" id="1.20.1560.10">
    <property type="entry name" value="ABC transporter type 1, transmembrane domain"/>
    <property type="match status" value="2"/>
</dbReference>
<dbReference type="GO" id="GO:0140359">
    <property type="term" value="F:ABC-type transporter activity"/>
    <property type="evidence" value="ECO:0007669"/>
    <property type="project" value="InterPro"/>
</dbReference>
<comment type="caution">
    <text evidence="11">The sequence shown here is derived from an EMBL/GenBank/DDBJ whole genome shotgun (WGS) entry which is preliminary data.</text>
</comment>
<feature type="transmembrane region" description="Helical" evidence="9">
    <location>
        <begin position="92"/>
        <end position="114"/>
    </location>
</feature>
<feature type="transmembrane region" description="Helical" evidence="9">
    <location>
        <begin position="273"/>
        <end position="297"/>
    </location>
</feature>
<feature type="transmembrane region" description="Helical" evidence="9">
    <location>
        <begin position="390"/>
        <end position="412"/>
    </location>
</feature>
<keyword evidence="5" id="KW-0547">Nucleotide-binding</keyword>
<evidence type="ECO:0000256" key="9">
    <source>
        <dbReference type="SAM" id="Phobius"/>
    </source>
</evidence>
<evidence type="ECO:0000256" key="1">
    <source>
        <dbReference type="ARBA" id="ARBA00004141"/>
    </source>
</evidence>
<dbReference type="OMA" id="DTYLARS"/>
<sequence length="420" mass="47929">MDFTAKKLPPNPSRGANPISKLLFLWIIPFFTKGYKKELQEEDLCDILKEDETERLGNELEIYWQNELEKAKLTGKKPSLLRALLKISWKTFFLVVIVYCVNQCVIMTCQPIFLRLLIVTFNEREIDDWKAYTYAGAVSLTAFLNTLTLHPGVFQIFHLAMKLRVATSTLIYRKSLRLSKSAQNKTNSGQIVNLLSNDCTRFDTTINFVPFIVSAPFQFAILMYILYDQIGPACLAGVAFVTEDKQVIEKGKPVEQEEKKSGGSVTARTYWEYFTAGHSVFGFFSVVFTFCICQVFVSGNDYWLSYWTNAEAKRKDLENNVTICTDPNDKACEDTYLARSPLFTHVAATIQGLTTIRACKSQHILVQQFEGHQDLHSSSWYLFIAANRCFGIWLELISDIFLVLVAFSFLLISSCKHVIK</sequence>
<evidence type="ECO:0000256" key="5">
    <source>
        <dbReference type="ARBA" id="ARBA00022741"/>
    </source>
</evidence>
<feature type="transmembrane region" description="Helical" evidence="9">
    <location>
        <begin position="134"/>
        <end position="154"/>
    </location>
</feature>